<dbReference type="AlphaFoldDB" id="A0AAW0CJM0"/>
<evidence type="ECO:0000313" key="1">
    <source>
        <dbReference type="EMBL" id="KAK7039803.1"/>
    </source>
</evidence>
<accession>A0AAW0CJM0</accession>
<comment type="caution">
    <text evidence="1">The sequence shown here is derived from an EMBL/GenBank/DDBJ whole genome shotgun (WGS) entry which is preliminary data.</text>
</comment>
<dbReference type="EMBL" id="JAWWNJ010000016">
    <property type="protein sequence ID" value="KAK7039803.1"/>
    <property type="molecule type" value="Genomic_DNA"/>
</dbReference>
<gene>
    <name evidence="1" type="ORF">R3P38DRAFT_3181632</name>
</gene>
<name>A0AAW0CJM0_9AGAR</name>
<proteinExistence type="predicted"/>
<dbReference type="Proteomes" id="UP001362999">
    <property type="component" value="Unassembled WGS sequence"/>
</dbReference>
<dbReference type="CDD" id="cd11296">
    <property type="entry name" value="O-FucT_like"/>
    <property type="match status" value="1"/>
</dbReference>
<keyword evidence="2" id="KW-1185">Reference proteome</keyword>
<sequence>MSIHRAWHSPRLQSSFLRLGFCGLLILGVLWCLLPGRTFVDWTPKRVEILFDSVADALGHPTFKDIRIYEKTLPQYFSPGKGTVRPRYLFFPWASWGSGWNNVFQEQDSKFMKHRLMNTHLAHLSQRAYVFPDYIPRDHPPFPDTLENGTRHMLHVPMNAFVSGPTGGGPLSVDGSDSLMRRAVSEEWWNGVCPPSEVVVVDLHKTMGELGLDGSSDAAEILGKWAAKLLAISEPCVSIEGGSVFDYILFGAKERILPVWPLYGDSPALKYFAWSPLVTAAMFQNFHLLSSTSAPKYLVRSNDIAPYHFTSFPPLRPSEAPISDLLAIHVRRGDYEYHCQFLADISADYTAWSALGTPGLSQKFHSRPLSQNSSMSSNPPWPALPDYLDVPAGVQPREAWLEHCWPSAEAIVARVGEVRDTYRSSPSPNPTLHRIYISTNGERSWIDGLTAHLKLEGWEVSTSLDMQLTQEQRAVSQAVDMGILTAAEVFIGVGFSSLTSNVVQIRLAGGRDPRTIRFW</sequence>
<protein>
    <submittedName>
        <fullName evidence="1">SH3 and PX-domain-containing 3</fullName>
    </submittedName>
</protein>
<organism evidence="1 2">
    <name type="scientific">Favolaschia claudopus</name>
    <dbReference type="NCBI Taxonomy" id="2862362"/>
    <lineage>
        <taxon>Eukaryota</taxon>
        <taxon>Fungi</taxon>
        <taxon>Dikarya</taxon>
        <taxon>Basidiomycota</taxon>
        <taxon>Agaricomycotina</taxon>
        <taxon>Agaricomycetes</taxon>
        <taxon>Agaricomycetidae</taxon>
        <taxon>Agaricales</taxon>
        <taxon>Marasmiineae</taxon>
        <taxon>Mycenaceae</taxon>
        <taxon>Favolaschia</taxon>
    </lineage>
</organism>
<evidence type="ECO:0000313" key="2">
    <source>
        <dbReference type="Proteomes" id="UP001362999"/>
    </source>
</evidence>
<reference evidence="1 2" key="1">
    <citation type="journal article" date="2024" name="J Genomics">
        <title>Draft genome sequencing and assembly of Favolaschia claudopus CIRM-BRFM 2984 isolated from oak limbs.</title>
        <authorList>
            <person name="Navarro D."/>
            <person name="Drula E."/>
            <person name="Chaduli D."/>
            <person name="Cazenave R."/>
            <person name="Ahrendt S."/>
            <person name="Wang J."/>
            <person name="Lipzen A."/>
            <person name="Daum C."/>
            <person name="Barry K."/>
            <person name="Grigoriev I.V."/>
            <person name="Favel A."/>
            <person name="Rosso M.N."/>
            <person name="Martin F."/>
        </authorList>
    </citation>
    <scope>NUCLEOTIDE SEQUENCE [LARGE SCALE GENOMIC DNA]</scope>
    <source>
        <strain evidence="1 2">CIRM-BRFM 2984</strain>
    </source>
</reference>
<dbReference type="Gene3D" id="3.40.50.11350">
    <property type="match status" value="1"/>
</dbReference>